<dbReference type="InterPro" id="IPR036322">
    <property type="entry name" value="WD40_repeat_dom_sf"/>
</dbReference>
<sequence>MADLPPDAVIAIQSFMEPLDIISLRQCSKALQAATMHRTVWLDALRRLCARHSIPTSTYPVDKMSLPDLIHAATAPARFISAIRAVWRTAAASGGVMQPFSTRLFTPRLARQQNAAPLNIVHLRLVPGGRYLFTAASTGVVCLWDLGYGPASLITPAPVATVTLPTQPVSFLIQATPNQSGARLVVSYPDVVQIVTVFEINLNAAKPKFTKIAEQRVHDVLALVIFALSPDRITFYADLNITVWDFIRDTAATIDHWEGVANITVTPTTMVVLDEDGQHVFDIPPLHPVGSPLDVPVEPSESFGRMTLEHITKQFPVLTDVISPQEDWLLSHDGPDVLDIVGERLDLPEGDSGFSRCIMHPIPDSGGLLPRSIPAHVGSGSFLPGQLVMHAARLQHAQNAARDIVFALATAATIAVNVASLPSPSAASPAALCASSATAILYEFASAEIEFDYDLDALSGRLVVLVGREMRVVDYLVPNA</sequence>
<name>A0ABQ0LGF2_MYCCL</name>
<proteinExistence type="predicted"/>
<dbReference type="SUPFAM" id="SSF50978">
    <property type="entry name" value="WD40 repeat-like"/>
    <property type="match status" value="1"/>
</dbReference>
<dbReference type="InterPro" id="IPR036047">
    <property type="entry name" value="F-box-like_dom_sf"/>
</dbReference>
<evidence type="ECO:0000259" key="1">
    <source>
        <dbReference type="PROSITE" id="PS50181"/>
    </source>
</evidence>
<gene>
    <name evidence="2" type="ORF">MCHLO_07478</name>
</gene>
<evidence type="ECO:0000313" key="3">
    <source>
        <dbReference type="Proteomes" id="UP000815677"/>
    </source>
</evidence>
<keyword evidence="3" id="KW-1185">Reference proteome</keyword>
<feature type="domain" description="F-box" evidence="1">
    <location>
        <begin position="1"/>
        <end position="44"/>
    </location>
</feature>
<dbReference type="EMBL" id="DF846343">
    <property type="protein sequence ID" value="GAT50209.1"/>
    <property type="molecule type" value="Genomic_DNA"/>
</dbReference>
<dbReference type="InterPro" id="IPR001810">
    <property type="entry name" value="F-box_dom"/>
</dbReference>
<dbReference type="Proteomes" id="UP000815677">
    <property type="component" value="Unassembled WGS sequence"/>
</dbReference>
<accession>A0ABQ0LGF2</accession>
<organism evidence="2 3">
    <name type="scientific">Mycena chlorophos</name>
    <name type="common">Agaric fungus</name>
    <name type="synonym">Agaricus chlorophos</name>
    <dbReference type="NCBI Taxonomy" id="658473"/>
    <lineage>
        <taxon>Eukaryota</taxon>
        <taxon>Fungi</taxon>
        <taxon>Dikarya</taxon>
        <taxon>Basidiomycota</taxon>
        <taxon>Agaricomycotina</taxon>
        <taxon>Agaricomycetes</taxon>
        <taxon>Agaricomycetidae</taxon>
        <taxon>Agaricales</taxon>
        <taxon>Marasmiineae</taxon>
        <taxon>Mycenaceae</taxon>
        <taxon>Mycena</taxon>
    </lineage>
</organism>
<dbReference type="PROSITE" id="PS50181">
    <property type="entry name" value="FBOX"/>
    <property type="match status" value="1"/>
</dbReference>
<dbReference type="SUPFAM" id="SSF81383">
    <property type="entry name" value="F-box domain"/>
    <property type="match status" value="1"/>
</dbReference>
<evidence type="ECO:0000313" key="2">
    <source>
        <dbReference type="EMBL" id="GAT50209.1"/>
    </source>
</evidence>
<protein>
    <recommendedName>
        <fullName evidence="1">F-box domain-containing protein</fullName>
    </recommendedName>
</protein>
<reference evidence="2" key="1">
    <citation type="submission" date="2014-09" db="EMBL/GenBank/DDBJ databases">
        <title>Genome sequence of the luminous mushroom Mycena chlorophos for searching fungal bioluminescence genes.</title>
        <authorList>
            <person name="Tanaka Y."/>
            <person name="Kasuga D."/>
            <person name="Oba Y."/>
            <person name="Hase S."/>
            <person name="Sato K."/>
            <person name="Oba Y."/>
            <person name="Sakakibara Y."/>
        </authorList>
    </citation>
    <scope>NUCLEOTIDE SEQUENCE</scope>
</reference>